<name>A0ACB7SRC4_HYAAI</name>
<protein>
    <submittedName>
        <fullName evidence="1">Uncharacterized protein</fullName>
    </submittedName>
</protein>
<evidence type="ECO:0000313" key="1">
    <source>
        <dbReference type="EMBL" id="KAH6936479.1"/>
    </source>
</evidence>
<keyword evidence="2" id="KW-1185">Reference proteome</keyword>
<organism evidence="1 2">
    <name type="scientific">Hyalomma asiaticum</name>
    <name type="common">Tick</name>
    <dbReference type="NCBI Taxonomy" id="266040"/>
    <lineage>
        <taxon>Eukaryota</taxon>
        <taxon>Metazoa</taxon>
        <taxon>Ecdysozoa</taxon>
        <taxon>Arthropoda</taxon>
        <taxon>Chelicerata</taxon>
        <taxon>Arachnida</taxon>
        <taxon>Acari</taxon>
        <taxon>Parasitiformes</taxon>
        <taxon>Ixodida</taxon>
        <taxon>Ixodoidea</taxon>
        <taxon>Ixodidae</taxon>
        <taxon>Hyalomminae</taxon>
        <taxon>Hyalomma</taxon>
    </lineage>
</organism>
<evidence type="ECO:0000313" key="2">
    <source>
        <dbReference type="Proteomes" id="UP000821845"/>
    </source>
</evidence>
<proteinExistence type="predicted"/>
<comment type="caution">
    <text evidence="1">The sequence shown here is derived from an EMBL/GenBank/DDBJ whole genome shotgun (WGS) entry which is preliminary data.</text>
</comment>
<dbReference type="Proteomes" id="UP000821845">
    <property type="component" value="Chromosome 3"/>
</dbReference>
<dbReference type="EMBL" id="CM023483">
    <property type="protein sequence ID" value="KAH6936479.1"/>
    <property type="molecule type" value="Genomic_DNA"/>
</dbReference>
<reference evidence="1" key="1">
    <citation type="submission" date="2020-05" db="EMBL/GenBank/DDBJ databases">
        <title>Large-scale comparative analyses of tick genomes elucidate their genetic diversity and vector capacities.</title>
        <authorList>
            <person name="Jia N."/>
            <person name="Wang J."/>
            <person name="Shi W."/>
            <person name="Du L."/>
            <person name="Sun Y."/>
            <person name="Zhan W."/>
            <person name="Jiang J."/>
            <person name="Wang Q."/>
            <person name="Zhang B."/>
            <person name="Ji P."/>
            <person name="Sakyi L.B."/>
            <person name="Cui X."/>
            <person name="Yuan T."/>
            <person name="Jiang B."/>
            <person name="Yang W."/>
            <person name="Lam T.T.-Y."/>
            <person name="Chang Q."/>
            <person name="Ding S."/>
            <person name="Wang X."/>
            <person name="Zhu J."/>
            <person name="Ruan X."/>
            <person name="Zhao L."/>
            <person name="Wei J."/>
            <person name="Que T."/>
            <person name="Du C."/>
            <person name="Cheng J."/>
            <person name="Dai P."/>
            <person name="Han X."/>
            <person name="Huang E."/>
            <person name="Gao Y."/>
            <person name="Liu J."/>
            <person name="Shao H."/>
            <person name="Ye R."/>
            <person name="Li L."/>
            <person name="Wei W."/>
            <person name="Wang X."/>
            <person name="Wang C."/>
            <person name="Yang T."/>
            <person name="Huo Q."/>
            <person name="Li W."/>
            <person name="Guo W."/>
            <person name="Chen H."/>
            <person name="Zhou L."/>
            <person name="Ni X."/>
            <person name="Tian J."/>
            <person name="Zhou Y."/>
            <person name="Sheng Y."/>
            <person name="Liu T."/>
            <person name="Pan Y."/>
            <person name="Xia L."/>
            <person name="Li J."/>
            <person name="Zhao F."/>
            <person name="Cao W."/>
        </authorList>
    </citation>
    <scope>NUCLEOTIDE SEQUENCE</scope>
    <source>
        <strain evidence="1">Hyas-2018</strain>
    </source>
</reference>
<accession>A0ACB7SRC4</accession>
<sequence>MKMYDRHVCSIYVKTSLSMQRKDFLIFDTPGRSPYYATENHFKDVVMLCYIHSNHYDVIYPRQRLSAAAMCQSIVYETLYKTVFEFGDDVDLAVKKMLYDKSYFKHKKNMTFEQWKESVKFGTETNVLSDEEQVRLTRDLEGHSASFQAHIQKMEPNEGPITVFIEKLGKIFSKVAAQACTKRKSKGMPSSYSQSGAQDVALKNDGAPSPDVVCSPPQNGILSHVVTPSGCASDTTPPYGQEIAPVQQPQQQPQHLVASYSPMPFTNMLFSCEPPAPTVNLAAQRSNDPEGSDLPSGKCDFFFFLHLLTKLLS</sequence>
<gene>
    <name evidence="1" type="ORF">HPB50_018000</name>
</gene>